<feature type="domain" description="FecR protein" evidence="1">
    <location>
        <begin position="185"/>
        <end position="280"/>
    </location>
</feature>
<sequence length="391" mass="42765">MDHQTFSTLLDRYLRGDLSREEAARLMDSLHDEDMRRQWESAVGGLLENKAMHGLSDPARMDAVRRSIMAGKAPARQTQPILKRLIRYAAAAAVLLSATLTTVYLFRQASQNRQQAAIPVHAGALIPGGDKAILTLADGSRITLDTAGNGAIASQGNVQVIKLNSGQLAYNTDASGKGGGISYNTLSTPKGGQFRIILPDGSNVWLNAASSLRFPTAFSGKTREVQLNGEAYFEVAKNPAMPFTVKVNEMAVQVLGTHFNVMAYKDENSIQTTLLEGAVNIQHGAQAMLLKPGQQARLSAAGKMTLNDRVDVEEVTAWKNGYFHFNHESLEGVMRQIGRWYDAEVTYEGDIPAREFGGKIERSSSVTEVMKILELSKVRYRIEGKKIVITP</sequence>
<evidence type="ECO:0000313" key="4">
    <source>
        <dbReference type="Proteomes" id="UP000278351"/>
    </source>
</evidence>
<organism evidence="3 4">
    <name type="scientific">Chitinophaga lutea</name>
    <dbReference type="NCBI Taxonomy" id="2488634"/>
    <lineage>
        <taxon>Bacteria</taxon>
        <taxon>Pseudomonadati</taxon>
        <taxon>Bacteroidota</taxon>
        <taxon>Chitinophagia</taxon>
        <taxon>Chitinophagales</taxon>
        <taxon>Chitinophagaceae</taxon>
        <taxon>Chitinophaga</taxon>
    </lineage>
</organism>
<feature type="domain" description="Protein FecR C-terminal" evidence="2">
    <location>
        <begin position="322"/>
        <end position="389"/>
    </location>
</feature>
<dbReference type="AlphaFoldDB" id="A0A3N4Q8Z7"/>
<reference evidence="3 4" key="1">
    <citation type="submission" date="2018-11" db="EMBL/GenBank/DDBJ databases">
        <title>Chitinophaga lutea sp.nov., isolate from arsenic contaminated soil.</title>
        <authorList>
            <person name="Zong Y."/>
        </authorList>
    </citation>
    <scope>NUCLEOTIDE SEQUENCE [LARGE SCALE GENOMIC DNA]</scope>
    <source>
        <strain evidence="3 4">ZY74</strain>
    </source>
</reference>
<evidence type="ECO:0000313" key="3">
    <source>
        <dbReference type="EMBL" id="RPE12507.1"/>
    </source>
</evidence>
<protein>
    <submittedName>
        <fullName evidence="3">FecR family protein</fullName>
    </submittedName>
</protein>
<gene>
    <name evidence="3" type="ORF">EGT74_02840</name>
</gene>
<dbReference type="EMBL" id="RPDH01000001">
    <property type="protein sequence ID" value="RPE12507.1"/>
    <property type="molecule type" value="Genomic_DNA"/>
</dbReference>
<name>A0A3N4Q8Z7_9BACT</name>
<dbReference type="InterPro" id="IPR012373">
    <property type="entry name" value="Ferrdict_sens_TM"/>
</dbReference>
<keyword evidence="4" id="KW-1185">Reference proteome</keyword>
<dbReference type="OrthoDB" id="649653at2"/>
<dbReference type="Gene3D" id="3.55.50.30">
    <property type="match status" value="1"/>
</dbReference>
<dbReference type="GO" id="GO:0016989">
    <property type="term" value="F:sigma factor antagonist activity"/>
    <property type="evidence" value="ECO:0007669"/>
    <property type="project" value="TreeGrafter"/>
</dbReference>
<evidence type="ECO:0000259" key="2">
    <source>
        <dbReference type="Pfam" id="PF16344"/>
    </source>
</evidence>
<accession>A0A3N4Q8Z7</accession>
<comment type="caution">
    <text evidence="3">The sequence shown here is derived from an EMBL/GenBank/DDBJ whole genome shotgun (WGS) entry which is preliminary data.</text>
</comment>
<dbReference type="RefSeq" id="WP_123845018.1">
    <property type="nucleotide sequence ID" value="NZ_RPDH01000001.1"/>
</dbReference>
<dbReference type="InterPro" id="IPR006860">
    <property type="entry name" value="FecR"/>
</dbReference>
<dbReference type="Proteomes" id="UP000278351">
    <property type="component" value="Unassembled WGS sequence"/>
</dbReference>
<dbReference type="InterPro" id="IPR032508">
    <property type="entry name" value="FecR_C"/>
</dbReference>
<dbReference type="Pfam" id="PF04773">
    <property type="entry name" value="FecR"/>
    <property type="match status" value="1"/>
</dbReference>
<proteinExistence type="predicted"/>
<dbReference type="FunFam" id="2.60.120.1440:FF:000001">
    <property type="entry name" value="Putative anti-sigma factor"/>
    <property type="match status" value="1"/>
</dbReference>
<dbReference type="PANTHER" id="PTHR30273">
    <property type="entry name" value="PERIPLASMIC SIGNAL SENSOR AND SIGMA FACTOR ACTIVATOR FECR-RELATED"/>
    <property type="match status" value="1"/>
</dbReference>
<dbReference type="Pfam" id="PF16344">
    <property type="entry name" value="FecR_C"/>
    <property type="match status" value="1"/>
</dbReference>
<dbReference type="PANTHER" id="PTHR30273:SF2">
    <property type="entry name" value="PROTEIN FECR"/>
    <property type="match status" value="1"/>
</dbReference>
<dbReference type="Gene3D" id="2.60.120.1440">
    <property type="match status" value="1"/>
</dbReference>
<evidence type="ECO:0000259" key="1">
    <source>
        <dbReference type="Pfam" id="PF04773"/>
    </source>
</evidence>